<proteinExistence type="predicted"/>
<dbReference type="InterPro" id="IPR036388">
    <property type="entry name" value="WH-like_DNA-bd_sf"/>
</dbReference>
<comment type="caution">
    <text evidence="2">The sequence shown here is derived from an EMBL/GenBank/DDBJ whole genome shotgun (WGS) entry which is preliminary data.</text>
</comment>
<dbReference type="SUPFAM" id="SSF46785">
    <property type="entry name" value="Winged helix' DNA-binding domain"/>
    <property type="match status" value="1"/>
</dbReference>
<dbReference type="Pfam" id="PF13412">
    <property type="entry name" value="HTH_24"/>
    <property type="match status" value="1"/>
</dbReference>
<dbReference type="InterPro" id="IPR036390">
    <property type="entry name" value="WH_DNA-bd_sf"/>
</dbReference>
<dbReference type="Gene3D" id="1.10.10.10">
    <property type="entry name" value="Winged helix-like DNA-binding domain superfamily/Winged helix DNA-binding domain"/>
    <property type="match status" value="1"/>
</dbReference>
<reference evidence="2 3" key="1">
    <citation type="journal article" date="2016" name="Nat. Commun.">
        <title>Thousands of microbial genomes shed light on interconnected biogeochemical processes in an aquifer system.</title>
        <authorList>
            <person name="Anantharaman K."/>
            <person name="Brown C.T."/>
            <person name="Hug L.A."/>
            <person name="Sharon I."/>
            <person name="Castelle C.J."/>
            <person name="Probst A.J."/>
            <person name="Thomas B.C."/>
            <person name="Singh A."/>
            <person name="Wilkins M.J."/>
            <person name="Karaoz U."/>
            <person name="Brodie E.L."/>
            <person name="Williams K.H."/>
            <person name="Hubbard S.S."/>
            <person name="Banfield J.F."/>
        </authorList>
    </citation>
    <scope>NUCLEOTIDE SEQUENCE [LARGE SCALE GENOMIC DNA]</scope>
</reference>
<dbReference type="Gene3D" id="3.30.950.30">
    <property type="entry name" value="Schlafen, AAA domain"/>
    <property type="match status" value="1"/>
</dbReference>
<protein>
    <recommendedName>
        <fullName evidence="1">Schlafen AlbA-2 domain-containing protein</fullName>
    </recommendedName>
</protein>
<dbReference type="Pfam" id="PF04326">
    <property type="entry name" value="SLFN_AlbA_2"/>
    <property type="match status" value="1"/>
</dbReference>
<dbReference type="Proteomes" id="UP000178615">
    <property type="component" value="Unassembled WGS sequence"/>
</dbReference>
<gene>
    <name evidence="2" type="ORF">A2V49_03200</name>
</gene>
<dbReference type="InterPro" id="IPR038461">
    <property type="entry name" value="Schlafen_AlbA_2_dom_sf"/>
</dbReference>
<dbReference type="InterPro" id="IPR038475">
    <property type="entry name" value="RecG_C_sf"/>
</dbReference>
<feature type="domain" description="Schlafen AlbA-2" evidence="1">
    <location>
        <begin position="14"/>
        <end position="109"/>
    </location>
</feature>
<dbReference type="PANTHER" id="PTHR30595">
    <property type="entry name" value="GLPR-RELATED TRANSCRIPTIONAL REPRESSOR"/>
    <property type="match status" value="1"/>
</dbReference>
<dbReference type="InterPro" id="IPR007421">
    <property type="entry name" value="Schlafen_AlbA_2_dom"/>
</dbReference>
<evidence type="ECO:0000313" key="2">
    <source>
        <dbReference type="EMBL" id="OGC45147.1"/>
    </source>
</evidence>
<dbReference type="EMBL" id="MEUV01000048">
    <property type="protein sequence ID" value="OGC45147.1"/>
    <property type="molecule type" value="Genomic_DNA"/>
</dbReference>
<dbReference type="Pfam" id="PF13749">
    <property type="entry name" value="HATPase_c_4"/>
    <property type="match status" value="1"/>
</dbReference>
<dbReference type="AlphaFoldDB" id="A0A1F4UJN7"/>
<evidence type="ECO:0000259" key="1">
    <source>
        <dbReference type="Pfam" id="PF04326"/>
    </source>
</evidence>
<dbReference type="InterPro" id="IPR011991">
    <property type="entry name" value="ArsR-like_HTH"/>
</dbReference>
<organism evidence="2 3">
    <name type="scientific">candidate division WWE3 bacterium RBG_19FT_COMBO_34_6</name>
    <dbReference type="NCBI Taxonomy" id="1802612"/>
    <lineage>
        <taxon>Bacteria</taxon>
        <taxon>Katanobacteria</taxon>
    </lineage>
</organism>
<evidence type="ECO:0000313" key="3">
    <source>
        <dbReference type="Proteomes" id="UP000178615"/>
    </source>
</evidence>
<dbReference type="PANTHER" id="PTHR30595:SF6">
    <property type="entry name" value="SCHLAFEN ALBA-2 DOMAIN-CONTAINING PROTEIN"/>
    <property type="match status" value="1"/>
</dbReference>
<name>A0A1F4UJN7_UNCKA</name>
<dbReference type="Gene3D" id="3.30.565.60">
    <property type="match status" value="1"/>
</dbReference>
<dbReference type="CDD" id="cd00090">
    <property type="entry name" value="HTH_ARSR"/>
    <property type="match status" value="1"/>
</dbReference>
<accession>A0A1F4UJN7</accession>
<sequence length="342" mass="39693">MNKAELIKKLEDIEWEDFEVKEAKLEIPKNAWDTVSAFSNTAGGWLIFGVSKKGKFYDILGVSTPEKIEQDFTTILRNGTEDLLMETITNYRIEYLEISGISYEDAPTRYNFRISSEQNLWTTFFDIYERFPKKIDIPFKMVSGFRDDNPEHLQALREALVNLIIHTDYFSRANPRIRVFSDRFEFFNPGSLPKKIEYILEEDFSLPRNPIIAKIFRFIRLAESIGSGFHKMIEGWEQHYGIKPAIEGDFDYYKITFPTVTEKVPKKLGVKLGDKLGVKLGENEIKIIELMKENKYITTKELSEHIKISTTAVDNNISKLKKKGILKRIGTAKGGYWEVIKK</sequence>